<dbReference type="SUPFAM" id="SSF69279">
    <property type="entry name" value="Phage tail proteins"/>
    <property type="match status" value="1"/>
</dbReference>
<dbReference type="InterPro" id="IPR006531">
    <property type="entry name" value="Gp5/Vgr_OB"/>
</dbReference>
<evidence type="ECO:0000313" key="2">
    <source>
        <dbReference type="EMBL" id="NSX55757.1"/>
    </source>
</evidence>
<dbReference type="Pfam" id="PF04717">
    <property type="entry name" value="Phage_base_V"/>
    <property type="match status" value="1"/>
</dbReference>
<protein>
    <recommendedName>
        <fullName evidence="1">Gp5/Type VI secretion system Vgr protein OB-fold domain-containing protein</fullName>
    </recommendedName>
</protein>
<accession>A0ABX2IS75</accession>
<evidence type="ECO:0000313" key="3">
    <source>
        <dbReference type="Proteomes" id="UP000777935"/>
    </source>
</evidence>
<name>A0ABX2IS75_9RHOB</name>
<sequence length="495" mass="53391">MTQITVPSVRIWLDDTALDANIMKQIVSLRVRRAFSAPTVADIEMDGGNITAPAIGASMRIEVGGRPDPLFQGTLSAMERTRRLDGKVTFRLRAFDKLQALRHSGRAAHYSQVTPAQLVEDVASRFDMSVQADQTGPNLDHLVRTDRSDFDFILNETRRFGLWFHLRNNMMHLHGLEGIGSNRQITLADTAFEARVEVNANDSTGAISFTAFAPDVIEPFSGFAFGLDNADAYGQSSTDADAELPIFNLATCNEDEALCLATAEMTHRDASRVVLRAIFDGSHIFQLGERLDVTDLGFDTAGPMVISQIEERIDAVSGHIVEISTCPPPLCADRQQPKFAWATVLDNDDPANTGRVRCSLPTHGDAETAWLQVLRPMAGAGRGFAYVPAIGDQVMILSNTNRLEHGFVIGAMNAQDTLAVQNGAGDAKRFGFYSVAGHALSFDDDSKEAKLKAPDGSSCTLGPDGIALSAKGDLTLEAPGGTVTIRGAAIDLERG</sequence>
<proteinExistence type="predicted"/>
<dbReference type="InterPro" id="IPR037026">
    <property type="entry name" value="Vgr_OB-fold_dom_sf"/>
</dbReference>
<dbReference type="Proteomes" id="UP000777935">
    <property type="component" value="Unassembled WGS sequence"/>
</dbReference>
<feature type="domain" description="Gp5/Type VI secretion system Vgr protein OB-fold" evidence="1">
    <location>
        <begin position="342"/>
        <end position="411"/>
    </location>
</feature>
<gene>
    <name evidence="2" type="ORF">HRQ87_13185</name>
</gene>
<dbReference type="Gene3D" id="2.40.50.230">
    <property type="entry name" value="Gp5 N-terminal domain"/>
    <property type="match status" value="1"/>
</dbReference>
<comment type="caution">
    <text evidence="2">The sequence shown here is derived from an EMBL/GenBank/DDBJ whole genome shotgun (WGS) entry which is preliminary data.</text>
</comment>
<evidence type="ECO:0000259" key="1">
    <source>
        <dbReference type="Pfam" id="PF04717"/>
    </source>
</evidence>
<reference evidence="2 3" key="1">
    <citation type="submission" date="2020-06" db="EMBL/GenBank/DDBJ databases">
        <title>Sulfitobacter algicola sp. nov., isolated from green algae.</title>
        <authorList>
            <person name="Wang C."/>
        </authorList>
    </citation>
    <scope>NUCLEOTIDE SEQUENCE [LARGE SCALE GENOMIC DNA]</scope>
    <source>
        <strain evidence="2 3">1151</strain>
    </source>
</reference>
<organism evidence="2 3">
    <name type="scientific">Parasulfitobacter algicola</name>
    <dbReference type="NCBI Taxonomy" id="2614809"/>
    <lineage>
        <taxon>Bacteria</taxon>
        <taxon>Pseudomonadati</taxon>
        <taxon>Pseudomonadota</taxon>
        <taxon>Alphaproteobacteria</taxon>
        <taxon>Rhodobacterales</taxon>
        <taxon>Roseobacteraceae</taxon>
        <taxon>Parasulfitobacter</taxon>
    </lineage>
</organism>
<dbReference type="EMBL" id="JABUFE010000008">
    <property type="protein sequence ID" value="NSX55757.1"/>
    <property type="molecule type" value="Genomic_DNA"/>
</dbReference>
<keyword evidence="3" id="KW-1185">Reference proteome</keyword>
<dbReference type="SUPFAM" id="SSF69255">
    <property type="entry name" value="gp5 N-terminal domain-like"/>
    <property type="match status" value="1"/>
</dbReference>
<dbReference type="RefSeq" id="WP_174138913.1">
    <property type="nucleotide sequence ID" value="NZ_JABUFE010000008.1"/>
</dbReference>